<evidence type="ECO:0000313" key="2">
    <source>
        <dbReference type="EMBL" id="MCK8494744.1"/>
    </source>
</evidence>
<name>A0ABT0HRE2_9BACT</name>
<keyword evidence="1" id="KW-0732">Signal</keyword>
<sequence>MKTINRIAAGLCIAFMLNACTPKMSFVTSTVVPAANGTINVKKDKNSNYTLAVDVRNLAEPKNLTPSKGTYLVWMKQNDNSVKKLGQLSPSGKDLSATLNATAVVKPEAVFITAEDNAEILYPAGQTILTTKK</sequence>
<proteinExistence type="predicted"/>
<feature type="chain" id="PRO_5046860389" description="DUF1425 domain-containing protein" evidence="1">
    <location>
        <begin position="20"/>
        <end position="133"/>
    </location>
</feature>
<accession>A0ABT0HRE2</accession>
<dbReference type="RefSeq" id="WP_248479324.1">
    <property type="nucleotide sequence ID" value="NZ_JALPRF010000004.1"/>
</dbReference>
<gene>
    <name evidence="2" type="ORF">M0L20_22945</name>
</gene>
<evidence type="ECO:0008006" key="4">
    <source>
        <dbReference type="Google" id="ProtNLM"/>
    </source>
</evidence>
<dbReference type="Proteomes" id="UP001202180">
    <property type="component" value="Unassembled WGS sequence"/>
</dbReference>
<protein>
    <recommendedName>
        <fullName evidence="4">DUF1425 domain-containing protein</fullName>
    </recommendedName>
</protein>
<feature type="signal peptide" evidence="1">
    <location>
        <begin position="1"/>
        <end position="19"/>
    </location>
</feature>
<evidence type="ECO:0000313" key="3">
    <source>
        <dbReference type="Proteomes" id="UP001202180"/>
    </source>
</evidence>
<evidence type="ECO:0000256" key="1">
    <source>
        <dbReference type="SAM" id="SignalP"/>
    </source>
</evidence>
<dbReference type="EMBL" id="JALPRF010000004">
    <property type="protein sequence ID" value="MCK8494744.1"/>
    <property type="molecule type" value="Genomic_DNA"/>
</dbReference>
<comment type="caution">
    <text evidence="2">The sequence shown here is derived from an EMBL/GenBank/DDBJ whole genome shotgun (WGS) entry which is preliminary data.</text>
</comment>
<reference evidence="2 3" key="1">
    <citation type="submission" date="2022-04" db="EMBL/GenBank/DDBJ databases">
        <title>Spirosoma sp. strain RP8 genome sequencing and assembly.</title>
        <authorList>
            <person name="Jung Y."/>
        </authorList>
    </citation>
    <scope>NUCLEOTIDE SEQUENCE [LARGE SCALE GENOMIC DNA]</scope>
    <source>
        <strain evidence="2 3">RP8</strain>
    </source>
</reference>
<organism evidence="2 3">
    <name type="scientific">Spirosoma liriopis</name>
    <dbReference type="NCBI Taxonomy" id="2937440"/>
    <lineage>
        <taxon>Bacteria</taxon>
        <taxon>Pseudomonadati</taxon>
        <taxon>Bacteroidota</taxon>
        <taxon>Cytophagia</taxon>
        <taxon>Cytophagales</taxon>
        <taxon>Cytophagaceae</taxon>
        <taxon>Spirosoma</taxon>
    </lineage>
</organism>
<keyword evidence="3" id="KW-1185">Reference proteome</keyword>